<gene>
    <name evidence="1" type="ORF">CGE01nite_04230</name>
</gene>
<dbReference type="EMBL" id="BJLQ01000003">
    <property type="protein sequence ID" value="GEA83172.1"/>
    <property type="molecule type" value="Genomic_DNA"/>
</dbReference>
<dbReference type="AlphaFoldDB" id="A0A4Y3KGQ7"/>
<name>A0A4Y3KGQ7_9CELL</name>
<protein>
    <submittedName>
        <fullName evidence="1">Uncharacterized protein</fullName>
    </submittedName>
</protein>
<dbReference type="SUPFAM" id="SSF141452">
    <property type="entry name" value="Hcp1-like"/>
    <property type="match status" value="1"/>
</dbReference>
<sequence>MTTYLRLESIDGDGTTRGHEKWIEVQSVSWALAVPSVTGSGRSIGRVAPEPLRLTTVPGRHSPGVLLALVQGTRLPTARVERTRGGEREVVAERWELTNARVVEHTLGVADDAGLESLALAYGRVTYSVIPQTASGKAGKAVSVTWDVAGTLA</sequence>
<proteinExistence type="predicted"/>
<accession>A0A4Y3KGQ7</accession>
<keyword evidence="2" id="KW-1185">Reference proteome</keyword>
<evidence type="ECO:0000313" key="1">
    <source>
        <dbReference type="EMBL" id="GEA83172.1"/>
    </source>
</evidence>
<dbReference type="Pfam" id="PF05638">
    <property type="entry name" value="T6SS_HCP"/>
    <property type="match status" value="1"/>
</dbReference>
<evidence type="ECO:0000313" key="2">
    <source>
        <dbReference type="Proteomes" id="UP000320461"/>
    </source>
</evidence>
<dbReference type="OrthoDB" id="4826285at2"/>
<dbReference type="Proteomes" id="UP000320461">
    <property type="component" value="Unassembled WGS sequence"/>
</dbReference>
<reference evidence="1 2" key="1">
    <citation type="submission" date="2019-06" db="EMBL/GenBank/DDBJ databases">
        <title>Whole genome shotgun sequence of Cellulomonas gelida NBRC 3748.</title>
        <authorList>
            <person name="Hosoyama A."/>
            <person name="Uohara A."/>
            <person name="Ohji S."/>
            <person name="Ichikawa N."/>
        </authorList>
    </citation>
    <scope>NUCLEOTIDE SEQUENCE [LARGE SCALE GENOMIC DNA]</scope>
    <source>
        <strain evidence="1 2">NBRC 3748</strain>
    </source>
</reference>
<dbReference type="RefSeq" id="WP_141368692.1">
    <property type="nucleotide sequence ID" value="NZ_BJLQ01000003.1"/>
</dbReference>
<comment type="caution">
    <text evidence="1">The sequence shown here is derived from an EMBL/GenBank/DDBJ whole genome shotgun (WGS) entry which is preliminary data.</text>
</comment>
<dbReference type="InterPro" id="IPR008514">
    <property type="entry name" value="T6SS_Hcp"/>
</dbReference>
<dbReference type="Gene3D" id="2.30.110.20">
    <property type="entry name" value="Hcp1-like"/>
    <property type="match status" value="1"/>
</dbReference>
<dbReference type="InterPro" id="IPR036624">
    <property type="entry name" value="Hcp1-lik_sf"/>
</dbReference>
<organism evidence="1 2">
    <name type="scientific">Cellulomonas gelida</name>
    <dbReference type="NCBI Taxonomy" id="1712"/>
    <lineage>
        <taxon>Bacteria</taxon>
        <taxon>Bacillati</taxon>
        <taxon>Actinomycetota</taxon>
        <taxon>Actinomycetes</taxon>
        <taxon>Micrococcales</taxon>
        <taxon>Cellulomonadaceae</taxon>
        <taxon>Cellulomonas</taxon>
    </lineage>
</organism>